<evidence type="ECO:0000313" key="4">
    <source>
        <dbReference type="EMBL" id="RKN46980.1"/>
    </source>
</evidence>
<name>A0A3A9ZF66_9ACTN</name>
<proteinExistence type="predicted"/>
<dbReference type="AlphaFoldDB" id="A0A3A9ZF66"/>
<accession>A0A3A9ZF66</accession>
<keyword evidence="2" id="KW-0472">Membrane</keyword>
<feature type="compositionally biased region" description="Low complexity" evidence="1">
    <location>
        <begin position="1"/>
        <end position="17"/>
    </location>
</feature>
<feature type="compositionally biased region" description="Basic residues" evidence="1">
    <location>
        <begin position="18"/>
        <end position="29"/>
    </location>
</feature>
<dbReference type="Proteomes" id="UP000272474">
    <property type="component" value="Unassembled WGS sequence"/>
</dbReference>
<dbReference type="InterPro" id="IPR012495">
    <property type="entry name" value="TadE-like_dom"/>
</dbReference>
<dbReference type="OrthoDB" id="4336202at2"/>
<organism evidence="4 5">
    <name type="scientific">Streptomyces hoynatensis</name>
    <dbReference type="NCBI Taxonomy" id="1141874"/>
    <lineage>
        <taxon>Bacteria</taxon>
        <taxon>Bacillati</taxon>
        <taxon>Actinomycetota</taxon>
        <taxon>Actinomycetes</taxon>
        <taxon>Kitasatosporales</taxon>
        <taxon>Streptomycetaceae</taxon>
        <taxon>Streptomyces</taxon>
    </lineage>
</organism>
<feature type="domain" description="TadE-like" evidence="3">
    <location>
        <begin position="36"/>
        <end position="78"/>
    </location>
</feature>
<keyword evidence="2" id="KW-1133">Transmembrane helix</keyword>
<evidence type="ECO:0000259" key="3">
    <source>
        <dbReference type="Pfam" id="PF07811"/>
    </source>
</evidence>
<evidence type="ECO:0000256" key="1">
    <source>
        <dbReference type="SAM" id="MobiDB-lite"/>
    </source>
</evidence>
<feature type="transmembrane region" description="Helical" evidence="2">
    <location>
        <begin position="38"/>
        <end position="57"/>
    </location>
</feature>
<feature type="region of interest" description="Disordered" evidence="1">
    <location>
        <begin position="1"/>
        <end position="30"/>
    </location>
</feature>
<sequence length="148" mass="15476">MTQRRSPAPGRFRAPGARPRRPRRPRGRLLPRGERGSVVVEFAGLFPLILVMMAVIWQCILIGYTFSLAGNAADEGARAAAGAEGDAAAACAAAAREHIPGSWDVDVSCPLVGHVRRANVDVHVPVLFPGAFNLPVTISGSAGAAEEG</sequence>
<dbReference type="EMBL" id="RBAL01000001">
    <property type="protein sequence ID" value="RKN46980.1"/>
    <property type="molecule type" value="Genomic_DNA"/>
</dbReference>
<comment type="caution">
    <text evidence="4">The sequence shown here is derived from an EMBL/GenBank/DDBJ whole genome shotgun (WGS) entry which is preliminary data.</text>
</comment>
<evidence type="ECO:0000313" key="5">
    <source>
        <dbReference type="Proteomes" id="UP000272474"/>
    </source>
</evidence>
<keyword evidence="5" id="KW-1185">Reference proteome</keyword>
<keyword evidence="2" id="KW-0812">Transmembrane</keyword>
<dbReference type="Pfam" id="PF07811">
    <property type="entry name" value="TadE"/>
    <property type="match status" value="1"/>
</dbReference>
<evidence type="ECO:0000256" key="2">
    <source>
        <dbReference type="SAM" id="Phobius"/>
    </source>
</evidence>
<gene>
    <name evidence="4" type="ORF">D7294_01940</name>
</gene>
<reference evidence="4 5" key="1">
    <citation type="journal article" date="2014" name="Int. J. Syst. Evol. Microbiol.">
        <title>Streptomyces hoynatensis sp. nov., isolated from deep marine sediment.</title>
        <authorList>
            <person name="Veyisoglu A."/>
            <person name="Sahin N."/>
        </authorList>
    </citation>
    <scope>NUCLEOTIDE SEQUENCE [LARGE SCALE GENOMIC DNA]</scope>
    <source>
        <strain evidence="4 5">KCTC 29097</strain>
    </source>
</reference>
<dbReference type="RefSeq" id="WP_120674691.1">
    <property type="nucleotide sequence ID" value="NZ_RBAL01000001.1"/>
</dbReference>
<protein>
    <submittedName>
        <fullName evidence="4">Pilus assembly protein</fullName>
    </submittedName>
</protein>